<name>A0A843WHB1_COLES</name>
<evidence type="ECO:0000313" key="3">
    <source>
        <dbReference type="Proteomes" id="UP000652761"/>
    </source>
</evidence>
<feature type="transmembrane region" description="Helical" evidence="1">
    <location>
        <begin position="43"/>
        <end position="65"/>
    </location>
</feature>
<keyword evidence="1" id="KW-1133">Transmembrane helix</keyword>
<dbReference type="Proteomes" id="UP000652761">
    <property type="component" value="Unassembled WGS sequence"/>
</dbReference>
<dbReference type="AlphaFoldDB" id="A0A843WHB1"/>
<evidence type="ECO:0000313" key="2">
    <source>
        <dbReference type="EMBL" id="MQM06108.1"/>
    </source>
</evidence>
<accession>A0A843WHB1</accession>
<comment type="caution">
    <text evidence="2">The sequence shown here is derived from an EMBL/GenBank/DDBJ whole genome shotgun (WGS) entry which is preliminary data.</text>
</comment>
<keyword evidence="1" id="KW-0812">Transmembrane</keyword>
<gene>
    <name evidence="2" type="ORF">Taro_038928</name>
</gene>
<keyword evidence="1" id="KW-0472">Membrane</keyword>
<protein>
    <submittedName>
        <fullName evidence="2">Uncharacterized protein</fullName>
    </submittedName>
</protein>
<reference evidence="2" key="1">
    <citation type="submission" date="2017-07" db="EMBL/GenBank/DDBJ databases">
        <title>Taro Niue Genome Assembly and Annotation.</title>
        <authorList>
            <person name="Atibalentja N."/>
            <person name="Keating K."/>
            <person name="Fields C.J."/>
        </authorList>
    </citation>
    <scope>NUCLEOTIDE SEQUENCE</scope>
    <source>
        <strain evidence="2">Niue_2</strain>
        <tissue evidence="2">Leaf</tissue>
    </source>
</reference>
<sequence length="165" mass="18403">MCATCSAHGSGRWEGDAQVRCDLVAMPRSVAESGRSGGNTRRLLHSAFFAKVVLVSSALALVALWEAVVFETGSQVVDGYRGYLSSWVPQFLFYCFRYLLLVCSVLGEFLTEPVTSEAHPYSPQVVVMADRRDWGGGGDDPEELTQRMIERIWESLTEIQMRMDQ</sequence>
<proteinExistence type="predicted"/>
<organism evidence="2 3">
    <name type="scientific">Colocasia esculenta</name>
    <name type="common">Wild taro</name>
    <name type="synonym">Arum esculentum</name>
    <dbReference type="NCBI Taxonomy" id="4460"/>
    <lineage>
        <taxon>Eukaryota</taxon>
        <taxon>Viridiplantae</taxon>
        <taxon>Streptophyta</taxon>
        <taxon>Embryophyta</taxon>
        <taxon>Tracheophyta</taxon>
        <taxon>Spermatophyta</taxon>
        <taxon>Magnoliopsida</taxon>
        <taxon>Liliopsida</taxon>
        <taxon>Araceae</taxon>
        <taxon>Aroideae</taxon>
        <taxon>Colocasieae</taxon>
        <taxon>Colocasia</taxon>
    </lineage>
</organism>
<feature type="transmembrane region" description="Helical" evidence="1">
    <location>
        <begin position="91"/>
        <end position="110"/>
    </location>
</feature>
<keyword evidence="3" id="KW-1185">Reference proteome</keyword>
<dbReference type="EMBL" id="NMUH01003543">
    <property type="protein sequence ID" value="MQM06108.1"/>
    <property type="molecule type" value="Genomic_DNA"/>
</dbReference>
<evidence type="ECO:0000256" key="1">
    <source>
        <dbReference type="SAM" id="Phobius"/>
    </source>
</evidence>